<name>A0AAN9XM42_PSOTE</name>
<accession>A0AAN9XM42</accession>
<dbReference type="Proteomes" id="UP001386955">
    <property type="component" value="Unassembled WGS sequence"/>
</dbReference>
<sequence>MATVAMTSIMTTLQEKGLKLTKMRSLYDRFNSTVVNVANTTDSYSYDNSYDNVFTYNLTIINIAIINDVATSNGPRSTYMFQGIKQDSLRYQNNLTRNQHRFTNINHNLSERKR</sequence>
<keyword evidence="2" id="KW-1185">Reference proteome</keyword>
<protein>
    <submittedName>
        <fullName evidence="1">Uncharacterized protein</fullName>
    </submittedName>
</protein>
<gene>
    <name evidence="1" type="ORF">VNO78_18533</name>
</gene>
<dbReference type="AlphaFoldDB" id="A0AAN9XM42"/>
<proteinExistence type="predicted"/>
<organism evidence="1 2">
    <name type="scientific">Psophocarpus tetragonolobus</name>
    <name type="common">Winged bean</name>
    <name type="synonym">Dolichos tetragonolobus</name>
    <dbReference type="NCBI Taxonomy" id="3891"/>
    <lineage>
        <taxon>Eukaryota</taxon>
        <taxon>Viridiplantae</taxon>
        <taxon>Streptophyta</taxon>
        <taxon>Embryophyta</taxon>
        <taxon>Tracheophyta</taxon>
        <taxon>Spermatophyta</taxon>
        <taxon>Magnoliopsida</taxon>
        <taxon>eudicotyledons</taxon>
        <taxon>Gunneridae</taxon>
        <taxon>Pentapetalae</taxon>
        <taxon>rosids</taxon>
        <taxon>fabids</taxon>
        <taxon>Fabales</taxon>
        <taxon>Fabaceae</taxon>
        <taxon>Papilionoideae</taxon>
        <taxon>50 kb inversion clade</taxon>
        <taxon>NPAAA clade</taxon>
        <taxon>indigoferoid/millettioid clade</taxon>
        <taxon>Phaseoleae</taxon>
        <taxon>Psophocarpus</taxon>
    </lineage>
</organism>
<evidence type="ECO:0000313" key="1">
    <source>
        <dbReference type="EMBL" id="KAK7397364.1"/>
    </source>
</evidence>
<dbReference type="EMBL" id="JAYMYS010000004">
    <property type="protein sequence ID" value="KAK7397364.1"/>
    <property type="molecule type" value="Genomic_DNA"/>
</dbReference>
<comment type="caution">
    <text evidence="1">The sequence shown here is derived from an EMBL/GenBank/DDBJ whole genome shotgun (WGS) entry which is preliminary data.</text>
</comment>
<reference evidence="1 2" key="1">
    <citation type="submission" date="2024-01" db="EMBL/GenBank/DDBJ databases">
        <title>The genomes of 5 underutilized Papilionoideae crops provide insights into root nodulation and disease resistanc.</title>
        <authorList>
            <person name="Jiang F."/>
        </authorList>
    </citation>
    <scope>NUCLEOTIDE SEQUENCE [LARGE SCALE GENOMIC DNA]</scope>
    <source>
        <strain evidence="1">DUOXIRENSHENG_FW03</strain>
        <tissue evidence="1">Leaves</tissue>
    </source>
</reference>
<evidence type="ECO:0000313" key="2">
    <source>
        <dbReference type="Proteomes" id="UP001386955"/>
    </source>
</evidence>